<dbReference type="AlphaFoldDB" id="A0ABD3XPX0"/>
<evidence type="ECO:0000313" key="2">
    <source>
        <dbReference type="Proteomes" id="UP001634394"/>
    </source>
</evidence>
<comment type="caution">
    <text evidence="1">The sequence shown here is derived from an EMBL/GenBank/DDBJ whole genome shotgun (WGS) entry which is preliminary data.</text>
</comment>
<protein>
    <submittedName>
        <fullName evidence="1">Uncharacterized protein</fullName>
    </submittedName>
</protein>
<proteinExistence type="predicted"/>
<keyword evidence="2" id="KW-1185">Reference proteome</keyword>
<accession>A0ABD3XPX0</accession>
<organism evidence="1 2">
    <name type="scientific">Sinanodonta woodiana</name>
    <name type="common">Chinese pond mussel</name>
    <name type="synonym">Anodonta woodiana</name>
    <dbReference type="NCBI Taxonomy" id="1069815"/>
    <lineage>
        <taxon>Eukaryota</taxon>
        <taxon>Metazoa</taxon>
        <taxon>Spiralia</taxon>
        <taxon>Lophotrochozoa</taxon>
        <taxon>Mollusca</taxon>
        <taxon>Bivalvia</taxon>
        <taxon>Autobranchia</taxon>
        <taxon>Heteroconchia</taxon>
        <taxon>Palaeoheterodonta</taxon>
        <taxon>Unionida</taxon>
        <taxon>Unionoidea</taxon>
        <taxon>Unionidae</taxon>
        <taxon>Unioninae</taxon>
        <taxon>Sinanodonta</taxon>
    </lineage>
</organism>
<sequence>MSINTVCVMLVAFVVGSFFGIDAIHLYKADTSGKEEVRQPLKAKLMPSLDETLVDTFANVNPAFEDIDVRQGSGSDFPESSEELPLVF</sequence>
<reference evidence="1 2" key="1">
    <citation type="submission" date="2024-11" db="EMBL/GenBank/DDBJ databases">
        <title>Chromosome-level genome assembly of the freshwater bivalve Anodonta woodiana.</title>
        <authorList>
            <person name="Chen X."/>
        </authorList>
    </citation>
    <scope>NUCLEOTIDE SEQUENCE [LARGE SCALE GENOMIC DNA]</scope>
    <source>
        <strain evidence="1">MN2024</strain>
        <tissue evidence="1">Gills</tissue>
    </source>
</reference>
<gene>
    <name evidence="1" type="ORF">ACJMK2_026991</name>
</gene>
<name>A0ABD3XPX0_SINWO</name>
<dbReference type="Proteomes" id="UP001634394">
    <property type="component" value="Unassembled WGS sequence"/>
</dbReference>
<dbReference type="EMBL" id="JBJQND010000002">
    <property type="protein sequence ID" value="KAL3887035.1"/>
    <property type="molecule type" value="Genomic_DNA"/>
</dbReference>
<evidence type="ECO:0000313" key="1">
    <source>
        <dbReference type="EMBL" id="KAL3887035.1"/>
    </source>
</evidence>